<dbReference type="PIRSF" id="PIRSF016789">
    <property type="entry name" value="DUF454"/>
    <property type="match status" value="1"/>
</dbReference>
<keyword evidence="1" id="KW-0812">Transmembrane</keyword>
<protein>
    <submittedName>
        <fullName evidence="2">YbaN family protein</fullName>
    </submittedName>
</protein>
<accession>A0A9D7HK27</accession>
<dbReference type="Pfam" id="PF04304">
    <property type="entry name" value="DUF454"/>
    <property type="match status" value="1"/>
</dbReference>
<organism evidence="2 3">
    <name type="scientific">Candidatus Methylophosphatis roskildensis</name>
    <dbReference type="NCBI Taxonomy" id="2899263"/>
    <lineage>
        <taxon>Bacteria</taxon>
        <taxon>Pseudomonadati</taxon>
        <taxon>Pseudomonadota</taxon>
        <taxon>Betaproteobacteria</taxon>
        <taxon>Nitrosomonadales</taxon>
        <taxon>Sterolibacteriaceae</taxon>
        <taxon>Candidatus Methylophosphatis</taxon>
    </lineage>
</organism>
<reference evidence="2" key="1">
    <citation type="submission" date="2020-10" db="EMBL/GenBank/DDBJ databases">
        <title>Connecting structure to function with the recovery of over 1000 high-quality activated sludge metagenome-assembled genomes encoding full-length rRNA genes using long-read sequencing.</title>
        <authorList>
            <person name="Singleton C.M."/>
            <person name="Petriglieri F."/>
            <person name="Kristensen J.M."/>
            <person name="Kirkegaard R.H."/>
            <person name="Michaelsen T.Y."/>
            <person name="Andersen M.H."/>
            <person name="Karst S.M."/>
            <person name="Dueholm M.S."/>
            <person name="Nielsen P.H."/>
            <person name="Albertsen M."/>
        </authorList>
    </citation>
    <scope>NUCLEOTIDE SEQUENCE</scope>
    <source>
        <strain evidence="2">Bjer_18-Q3-R1-45_BAT3C.347</strain>
    </source>
</reference>
<evidence type="ECO:0000256" key="1">
    <source>
        <dbReference type="SAM" id="Phobius"/>
    </source>
</evidence>
<proteinExistence type="predicted"/>
<dbReference type="EMBL" id="JADJEV010000001">
    <property type="protein sequence ID" value="MBK6971484.1"/>
    <property type="molecule type" value="Genomic_DNA"/>
</dbReference>
<dbReference type="InterPro" id="IPR007401">
    <property type="entry name" value="DUF454"/>
</dbReference>
<dbReference type="PANTHER" id="PTHR35813:SF1">
    <property type="entry name" value="INNER MEMBRANE PROTEIN YBAN"/>
    <property type="match status" value="1"/>
</dbReference>
<sequence>MLKLHDSRSIRWVFLGLGSLFVAIGVIGIFLPLLPTTPFMLLAAGCYARGSERFYRWLVYHPKFGPTIREWQAHRSIPYRTKCLAIGLMALTMATSIVLFVQPLALQLGVAAFGVGLAVWMYRIPSRDRISEVVKKS</sequence>
<dbReference type="PANTHER" id="PTHR35813">
    <property type="entry name" value="INNER MEMBRANE PROTEIN YBAN"/>
    <property type="match status" value="1"/>
</dbReference>
<dbReference type="GO" id="GO:0005886">
    <property type="term" value="C:plasma membrane"/>
    <property type="evidence" value="ECO:0007669"/>
    <property type="project" value="TreeGrafter"/>
</dbReference>
<keyword evidence="1" id="KW-1133">Transmembrane helix</keyword>
<dbReference type="AlphaFoldDB" id="A0A9D7HK27"/>
<evidence type="ECO:0000313" key="2">
    <source>
        <dbReference type="EMBL" id="MBK6971484.1"/>
    </source>
</evidence>
<evidence type="ECO:0000313" key="3">
    <source>
        <dbReference type="Proteomes" id="UP000807785"/>
    </source>
</evidence>
<gene>
    <name evidence="2" type="ORF">IPH26_00465</name>
</gene>
<name>A0A9D7HK27_9PROT</name>
<feature type="transmembrane region" description="Helical" evidence="1">
    <location>
        <begin position="104"/>
        <end position="122"/>
    </location>
</feature>
<feature type="transmembrane region" description="Helical" evidence="1">
    <location>
        <begin position="12"/>
        <end position="33"/>
    </location>
</feature>
<comment type="caution">
    <text evidence="2">The sequence shown here is derived from an EMBL/GenBank/DDBJ whole genome shotgun (WGS) entry which is preliminary data.</text>
</comment>
<keyword evidence="1" id="KW-0472">Membrane</keyword>
<dbReference type="Proteomes" id="UP000807785">
    <property type="component" value="Unassembled WGS sequence"/>
</dbReference>